<dbReference type="PRINTS" id="PR00990">
    <property type="entry name" value="RIBOKINASE"/>
</dbReference>
<gene>
    <name evidence="4" type="ORF">ABN611_35830</name>
</gene>
<keyword evidence="1" id="KW-0808">Transferase</keyword>
<feature type="domain" description="Carbohydrate kinase PfkB" evidence="3">
    <location>
        <begin position="193"/>
        <end position="478"/>
    </location>
</feature>
<dbReference type="InterPro" id="IPR029056">
    <property type="entry name" value="Ribokinase-like"/>
</dbReference>
<evidence type="ECO:0000259" key="3">
    <source>
        <dbReference type="Pfam" id="PF00294"/>
    </source>
</evidence>
<dbReference type="Gene3D" id="3.40.1190.20">
    <property type="match status" value="1"/>
</dbReference>
<dbReference type="AlphaFoldDB" id="A0AAU7TAP8"/>
<name>A0AAU7TAP8_9ACTN</name>
<dbReference type="EMBL" id="CP158165">
    <property type="protein sequence ID" value="XBV23922.1"/>
    <property type="molecule type" value="Genomic_DNA"/>
</dbReference>
<organism evidence="4">
    <name type="scientific">Kribbella sp. HUAS MG21</name>
    <dbReference type="NCBI Taxonomy" id="3160966"/>
    <lineage>
        <taxon>Bacteria</taxon>
        <taxon>Bacillati</taxon>
        <taxon>Actinomycetota</taxon>
        <taxon>Actinomycetes</taxon>
        <taxon>Propionibacteriales</taxon>
        <taxon>Kribbellaceae</taxon>
        <taxon>Kribbella</taxon>
    </lineage>
</organism>
<keyword evidence="2 4" id="KW-0418">Kinase</keyword>
<dbReference type="PANTHER" id="PTHR10584">
    <property type="entry name" value="SUGAR KINASE"/>
    <property type="match status" value="1"/>
</dbReference>
<sequence>MSDHFVQGPTEASYLVPVFESLRRYDGLTAKHLQTARVAQPLLRLPVVQNQAVRSGSKPAEAAIEVIVEQIQELETVTDRIIADAVLKLGIYLETYKTHDLPRRAVYALQAGGLGARRGALVEHWAALHHAHGAAPISEPPGEHTLRARTESEVFERLAALLLNPTPPVQLSDPGEPVPIPIAQSVDPATTGKVVVVGGVAIDHIWRIRAVPEIATSTMAMSYTRSPGGKGFSQAVAAARLDLDVSLIAAIAADEDGQEIESQLQREGVDTSLLRKIEHQPRTGIARTPATGIFELPAGNSSAAVWRDGVELDVSTIDRHAEALTSCDVLLLTFEVPQSVLRHTLSLVNSSRNRPVVIVTPGQPYADGHLLSPVLKQIDYLVAHLWELEGFAFSDESKYDPQLLSDDLLSLGLRTLCLLVDRGGTIYERGKPQEPIPVPHSVLKESSITRDAFCAALAARLVEDTSLTGDTIRWAAAAMASFAENYHWAPSHPRRATVDEKYSQITQTAVETD</sequence>
<dbReference type="GO" id="GO:0005829">
    <property type="term" value="C:cytosol"/>
    <property type="evidence" value="ECO:0007669"/>
    <property type="project" value="TreeGrafter"/>
</dbReference>
<accession>A0AAU7TAP8</accession>
<evidence type="ECO:0000256" key="1">
    <source>
        <dbReference type="ARBA" id="ARBA00022679"/>
    </source>
</evidence>
<dbReference type="PANTHER" id="PTHR10584:SF166">
    <property type="entry name" value="RIBOKINASE"/>
    <property type="match status" value="1"/>
</dbReference>
<dbReference type="Pfam" id="PF00294">
    <property type="entry name" value="PfkB"/>
    <property type="match status" value="1"/>
</dbReference>
<proteinExistence type="predicted"/>
<dbReference type="RefSeq" id="WP_350276749.1">
    <property type="nucleotide sequence ID" value="NZ_CP158165.1"/>
</dbReference>
<dbReference type="InterPro" id="IPR011611">
    <property type="entry name" value="PfkB_dom"/>
</dbReference>
<dbReference type="InterPro" id="IPR002139">
    <property type="entry name" value="Ribo/fructo_kinase"/>
</dbReference>
<dbReference type="GO" id="GO:0016301">
    <property type="term" value="F:kinase activity"/>
    <property type="evidence" value="ECO:0007669"/>
    <property type="project" value="UniProtKB-KW"/>
</dbReference>
<dbReference type="SUPFAM" id="SSF53613">
    <property type="entry name" value="Ribokinase-like"/>
    <property type="match status" value="1"/>
</dbReference>
<dbReference type="GO" id="GO:0006796">
    <property type="term" value="P:phosphate-containing compound metabolic process"/>
    <property type="evidence" value="ECO:0007669"/>
    <property type="project" value="UniProtKB-ARBA"/>
</dbReference>
<evidence type="ECO:0000313" key="4">
    <source>
        <dbReference type="EMBL" id="XBV23922.1"/>
    </source>
</evidence>
<evidence type="ECO:0000256" key="2">
    <source>
        <dbReference type="ARBA" id="ARBA00022777"/>
    </source>
</evidence>
<reference evidence="4" key="1">
    <citation type="submission" date="2024-06" db="EMBL/GenBank/DDBJ databases">
        <title>Kribbella sp. strain HUAS MG21 genome sequences.</title>
        <authorList>
            <person name="Mo P."/>
        </authorList>
    </citation>
    <scope>NUCLEOTIDE SEQUENCE</scope>
    <source>
        <strain evidence="4">HUAS MG21</strain>
    </source>
</reference>
<protein>
    <submittedName>
        <fullName evidence="4">PfkB family carbohydrate kinase</fullName>
    </submittedName>
</protein>